<dbReference type="Pfam" id="PF00990">
    <property type="entry name" value="GGDEF"/>
    <property type="match status" value="1"/>
</dbReference>
<comment type="cofactor">
    <cofactor evidence="1">
        <name>Mg(2+)</name>
        <dbReference type="ChEBI" id="CHEBI:18420"/>
    </cofactor>
</comment>
<dbReference type="PANTHER" id="PTHR45138:SF9">
    <property type="entry name" value="DIGUANYLATE CYCLASE DGCM-RELATED"/>
    <property type="match status" value="1"/>
</dbReference>
<dbReference type="GO" id="GO:0052621">
    <property type="term" value="F:diguanylate cyclase activity"/>
    <property type="evidence" value="ECO:0007669"/>
    <property type="project" value="UniProtKB-EC"/>
</dbReference>
<comment type="subcellular location">
    <subcellularLocation>
        <location evidence="2">Cell inner membrane</location>
    </subcellularLocation>
</comment>
<comment type="catalytic activity">
    <reaction evidence="4">
        <text>2 GTP = 3',3'-c-di-GMP + 2 diphosphate</text>
        <dbReference type="Rhea" id="RHEA:24898"/>
        <dbReference type="ChEBI" id="CHEBI:33019"/>
        <dbReference type="ChEBI" id="CHEBI:37565"/>
        <dbReference type="ChEBI" id="CHEBI:58805"/>
        <dbReference type="EC" id="2.7.7.65"/>
    </reaction>
</comment>
<dbReference type="SMART" id="SM00065">
    <property type="entry name" value="GAF"/>
    <property type="match status" value="1"/>
</dbReference>
<dbReference type="InterPro" id="IPR029016">
    <property type="entry name" value="GAF-like_dom_sf"/>
</dbReference>
<comment type="caution">
    <text evidence="6">The sequence shown here is derived from an EMBL/GenBank/DDBJ whole genome shotgun (WGS) entry which is preliminary data.</text>
</comment>
<dbReference type="NCBIfam" id="TIGR00254">
    <property type="entry name" value="GGDEF"/>
    <property type="match status" value="1"/>
</dbReference>
<dbReference type="RefSeq" id="WP_101194321.1">
    <property type="nucleotide sequence ID" value="NZ_PIYS01000032.1"/>
</dbReference>
<dbReference type="PANTHER" id="PTHR45138">
    <property type="entry name" value="REGULATORY COMPONENTS OF SENSORY TRANSDUCTION SYSTEM"/>
    <property type="match status" value="1"/>
</dbReference>
<reference evidence="7" key="1">
    <citation type="submission" date="2017-12" db="EMBL/GenBank/DDBJ databases">
        <authorList>
            <person name="Yu X.-Y."/>
        </authorList>
    </citation>
    <scope>NUCLEOTIDE SEQUENCE [LARGE SCALE GENOMIC DNA]</scope>
    <source>
        <strain evidence="7">ZYSR67-Z</strain>
    </source>
</reference>
<dbReference type="PROSITE" id="PS50887">
    <property type="entry name" value="GGDEF"/>
    <property type="match status" value="1"/>
</dbReference>
<dbReference type="SMART" id="SM00267">
    <property type="entry name" value="GGDEF"/>
    <property type="match status" value="1"/>
</dbReference>
<evidence type="ECO:0000256" key="4">
    <source>
        <dbReference type="ARBA" id="ARBA00034247"/>
    </source>
</evidence>
<organism evidence="6 7">
    <name type="scientific">Pseudomonas fluvialis</name>
    <dbReference type="NCBI Taxonomy" id="1793966"/>
    <lineage>
        <taxon>Bacteria</taxon>
        <taxon>Pseudomonadati</taxon>
        <taxon>Pseudomonadota</taxon>
        <taxon>Gammaproteobacteria</taxon>
        <taxon>Pseudomonadales</taxon>
        <taxon>Pseudomonadaceae</taxon>
        <taxon>Pseudomonas</taxon>
    </lineage>
</organism>
<gene>
    <name evidence="6" type="ORF">CW360_15590</name>
</gene>
<evidence type="ECO:0000256" key="2">
    <source>
        <dbReference type="ARBA" id="ARBA00004533"/>
    </source>
</evidence>
<dbReference type="AlphaFoldDB" id="A0A2I0CL98"/>
<dbReference type="CDD" id="cd01949">
    <property type="entry name" value="GGDEF"/>
    <property type="match status" value="1"/>
</dbReference>
<evidence type="ECO:0000313" key="7">
    <source>
        <dbReference type="Proteomes" id="UP000242861"/>
    </source>
</evidence>
<protein>
    <recommendedName>
        <fullName evidence="3">diguanylate cyclase</fullName>
        <ecNumber evidence="3">2.7.7.65</ecNumber>
    </recommendedName>
</protein>
<dbReference type="Gene3D" id="3.30.70.270">
    <property type="match status" value="1"/>
</dbReference>
<dbReference type="InterPro" id="IPR043128">
    <property type="entry name" value="Rev_trsase/Diguanyl_cyclase"/>
</dbReference>
<evidence type="ECO:0000256" key="1">
    <source>
        <dbReference type="ARBA" id="ARBA00001946"/>
    </source>
</evidence>
<name>A0A2I0CL98_9PSED</name>
<dbReference type="Gene3D" id="3.30.450.40">
    <property type="match status" value="1"/>
</dbReference>
<dbReference type="Proteomes" id="UP000242861">
    <property type="component" value="Unassembled WGS sequence"/>
</dbReference>
<proteinExistence type="predicted"/>
<dbReference type="GO" id="GO:0005886">
    <property type="term" value="C:plasma membrane"/>
    <property type="evidence" value="ECO:0007669"/>
    <property type="project" value="UniProtKB-SubCell"/>
</dbReference>
<dbReference type="SUPFAM" id="SSF55781">
    <property type="entry name" value="GAF domain-like"/>
    <property type="match status" value="1"/>
</dbReference>
<dbReference type="InterPro" id="IPR050469">
    <property type="entry name" value="Diguanylate_Cyclase"/>
</dbReference>
<accession>A0A2I0CL98</accession>
<dbReference type="InterPro" id="IPR000160">
    <property type="entry name" value="GGDEF_dom"/>
</dbReference>
<dbReference type="FunFam" id="3.30.70.270:FF:000001">
    <property type="entry name" value="Diguanylate cyclase domain protein"/>
    <property type="match status" value="1"/>
</dbReference>
<dbReference type="EMBL" id="PIYS01000032">
    <property type="protein sequence ID" value="PKF69929.1"/>
    <property type="molecule type" value="Genomic_DNA"/>
</dbReference>
<sequence>MSDPSADRMLEALSRPLLRLVKDLCGMQASFITVIDWNTQLQRVILVDADPELPLYEGAESAWSQSLCRHMFSQGIQHSDCMEQLFPDTPGVAMGIRSFIVLPVVHGEKTLGTLCAASQQRRPLDDATRQRLQLISEAISLQLHLTLELQQLRQEAASRQQQISDLKELADTDPLTGLLNRRGFARCWQQLQSEPSGRLAVMVIDIDHFKRINDQHGHERGDQALQLLAAALRTLSRQQDYLARLGGDEFVLAARDSNATGLASLAKRLQGYLQEHCAPGSAPIELSIGIADNTRQATDDLLRLADQALYQSKQQGRNRIQISPTPEA</sequence>
<dbReference type="InterPro" id="IPR029787">
    <property type="entry name" value="Nucleotide_cyclase"/>
</dbReference>
<evidence type="ECO:0000256" key="3">
    <source>
        <dbReference type="ARBA" id="ARBA00012528"/>
    </source>
</evidence>
<evidence type="ECO:0000313" key="6">
    <source>
        <dbReference type="EMBL" id="PKF69929.1"/>
    </source>
</evidence>
<feature type="domain" description="GGDEF" evidence="5">
    <location>
        <begin position="197"/>
        <end position="325"/>
    </location>
</feature>
<dbReference type="EC" id="2.7.7.65" evidence="3"/>
<dbReference type="SUPFAM" id="SSF55073">
    <property type="entry name" value="Nucleotide cyclase"/>
    <property type="match status" value="1"/>
</dbReference>
<dbReference type="InterPro" id="IPR003018">
    <property type="entry name" value="GAF"/>
</dbReference>
<dbReference type="Pfam" id="PF01590">
    <property type="entry name" value="GAF"/>
    <property type="match status" value="1"/>
</dbReference>
<evidence type="ECO:0000259" key="5">
    <source>
        <dbReference type="PROSITE" id="PS50887"/>
    </source>
</evidence>